<evidence type="ECO:0000313" key="9">
    <source>
        <dbReference type="Proteomes" id="UP000827549"/>
    </source>
</evidence>
<name>A0AAF1BLQ1_9TREE</name>
<feature type="transmembrane region" description="Helical" evidence="7">
    <location>
        <begin position="107"/>
        <end position="126"/>
    </location>
</feature>
<feature type="transmembrane region" description="Helical" evidence="7">
    <location>
        <begin position="79"/>
        <end position="95"/>
    </location>
</feature>
<proteinExistence type="inferred from homology"/>
<dbReference type="AlphaFoldDB" id="A0AAF1BLQ1"/>
<evidence type="ECO:0000256" key="5">
    <source>
        <dbReference type="ARBA" id="ARBA00023136"/>
    </source>
</evidence>
<comment type="subcellular location">
    <subcellularLocation>
        <location evidence="1">Membrane</location>
    </subcellularLocation>
</comment>
<evidence type="ECO:0000256" key="3">
    <source>
        <dbReference type="ARBA" id="ARBA00022692"/>
    </source>
</evidence>
<sequence>MPSNSTSTFIEMDTKPPYNGNNEPAQERENRPTPSPAQRGATAHSPPPCPSPSLSMDEWSTTTELTSSSLASPNPVADIWLYVLAFFIPPLAVALRVGCGFEVFLDIILWILCWIPGVIYAFYIIASRPGHL</sequence>
<dbReference type="PANTHER" id="PTHR21659">
    <property type="entry name" value="HYDROPHOBIC PROTEIN RCI2 LOW TEMPERATURE AND SALT RESPONSIVE PROTEIN LTI6 -RELATED"/>
    <property type="match status" value="1"/>
</dbReference>
<reference evidence="8" key="1">
    <citation type="submission" date="2023-10" db="EMBL/GenBank/DDBJ databases">
        <authorList>
            <person name="Noh H."/>
        </authorList>
    </citation>
    <scope>NUCLEOTIDE SEQUENCE</scope>
    <source>
        <strain evidence="8">DUCC4014</strain>
    </source>
</reference>
<dbReference type="GO" id="GO:0016020">
    <property type="term" value="C:membrane"/>
    <property type="evidence" value="ECO:0007669"/>
    <property type="project" value="UniProtKB-SubCell"/>
</dbReference>
<evidence type="ECO:0000256" key="4">
    <source>
        <dbReference type="ARBA" id="ARBA00022989"/>
    </source>
</evidence>
<evidence type="ECO:0000313" key="8">
    <source>
        <dbReference type="EMBL" id="WOO82470.1"/>
    </source>
</evidence>
<keyword evidence="5 7" id="KW-0472">Membrane</keyword>
<keyword evidence="9" id="KW-1185">Reference proteome</keyword>
<keyword evidence="4 7" id="KW-1133">Transmembrane helix</keyword>
<dbReference type="GeneID" id="87809185"/>
<evidence type="ECO:0000256" key="7">
    <source>
        <dbReference type="SAM" id="Phobius"/>
    </source>
</evidence>
<gene>
    <name evidence="8" type="primary">ZK632.10_1</name>
    <name evidence="8" type="ORF">LOC62_04G005958</name>
</gene>
<dbReference type="Proteomes" id="UP000827549">
    <property type="component" value="Chromosome 4"/>
</dbReference>
<dbReference type="EMBL" id="CP086717">
    <property type="protein sequence ID" value="WOO82470.1"/>
    <property type="molecule type" value="Genomic_DNA"/>
</dbReference>
<evidence type="ECO:0000256" key="6">
    <source>
        <dbReference type="SAM" id="MobiDB-lite"/>
    </source>
</evidence>
<keyword evidence="3 7" id="KW-0812">Transmembrane</keyword>
<dbReference type="RefSeq" id="XP_062628502.1">
    <property type="nucleotide sequence ID" value="XM_062772518.1"/>
</dbReference>
<comment type="similarity">
    <text evidence="2">Belongs to the UPF0057 (PMP3) family.</text>
</comment>
<accession>A0AAF1BLQ1</accession>
<dbReference type="InterPro" id="IPR000612">
    <property type="entry name" value="PMP3"/>
</dbReference>
<dbReference type="PANTHER" id="PTHR21659:SF112">
    <property type="entry name" value="PROTEIN SNA2-RELATED"/>
    <property type="match status" value="1"/>
</dbReference>
<dbReference type="PROSITE" id="PS01309">
    <property type="entry name" value="UPF0057"/>
    <property type="match status" value="1"/>
</dbReference>
<evidence type="ECO:0000256" key="2">
    <source>
        <dbReference type="ARBA" id="ARBA00009530"/>
    </source>
</evidence>
<evidence type="ECO:0000256" key="1">
    <source>
        <dbReference type="ARBA" id="ARBA00004370"/>
    </source>
</evidence>
<dbReference type="Pfam" id="PF01679">
    <property type="entry name" value="Pmp3"/>
    <property type="match status" value="1"/>
</dbReference>
<protein>
    <submittedName>
        <fullName evidence="8">UPF0057 membrane protein</fullName>
    </submittedName>
</protein>
<feature type="region of interest" description="Disordered" evidence="6">
    <location>
        <begin position="1"/>
        <end position="58"/>
    </location>
</feature>
<organism evidence="8 9">
    <name type="scientific">Vanrija pseudolonga</name>
    <dbReference type="NCBI Taxonomy" id="143232"/>
    <lineage>
        <taxon>Eukaryota</taxon>
        <taxon>Fungi</taxon>
        <taxon>Dikarya</taxon>
        <taxon>Basidiomycota</taxon>
        <taxon>Agaricomycotina</taxon>
        <taxon>Tremellomycetes</taxon>
        <taxon>Trichosporonales</taxon>
        <taxon>Trichosporonaceae</taxon>
        <taxon>Vanrija</taxon>
    </lineage>
</organism>